<feature type="region of interest" description="Disordered" evidence="1">
    <location>
        <begin position="1"/>
        <end position="59"/>
    </location>
</feature>
<accession>A0A176QCV6</accession>
<reference evidence="2 3" key="1">
    <citation type="submission" date="2016-01" db="EMBL/GenBank/DDBJ databases">
        <title>Janibacter melonis strain CD11_4 genome sequencing and assembly.</title>
        <authorList>
            <person name="Nair G.R."/>
            <person name="Kaur G."/>
            <person name="Chander A.M."/>
            <person name="Mayilraj S."/>
        </authorList>
    </citation>
    <scope>NUCLEOTIDE SEQUENCE [LARGE SCALE GENOMIC DNA]</scope>
    <source>
        <strain evidence="2 3">CD11-4</strain>
    </source>
</reference>
<name>A0A176QCV6_9MICO</name>
<dbReference type="RefSeq" id="WP_068272897.1">
    <property type="nucleotide sequence ID" value="NZ_LQZG01000002.1"/>
</dbReference>
<feature type="compositionally biased region" description="Basic and acidic residues" evidence="1">
    <location>
        <begin position="41"/>
        <end position="59"/>
    </location>
</feature>
<feature type="compositionally biased region" description="Basic and acidic residues" evidence="1">
    <location>
        <begin position="1"/>
        <end position="18"/>
    </location>
</feature>
<dbReference type="Proteomes" id="UP000076976">
    <property type="component" value="Unassembled WGS sequence"/>
</dbReference>
<dbReference type="EMBL" id="LQZG01000002">
    <property type="protein sequence ID" value="OAB87513.1"/>
    <property type="molecule type" value="Genomic_DNA"/>
</dbReference>
<evidence type="ECO:0000256" key="1">
    <source>
        <dbReference type="SAM" id="MobiDB-lite"/>
    </source>
</evidence>
<evidence type="ECO:0000313" key="2">
    <source>
        <dbReference type="EMBL" id="OAB87513.1"/>
    </source>
</evidence>
<gene>
    <name evidence="2" type="ORF">AWH69_05425</name>
</gene>
<comment type="caution">
    <text evidence="2">The sequence shown here is derived from an EMBL/GenBank/DDBJ whole genome shotgun (WGS) entry which is preliminary data.</text>
</comment>
<proteinExistence type="predicted"/>
<evidence type="ECO:0000313" key="3">
    <source>
        <dbReference type="Proteomes" id="UP000076976"/>
    </source>
</evidence>
<organism evidence="2 3">
    <name type="scientific">Janibacter melonis</name>
    <dbReference type="NCBI Taxonomy" id="262209"/>
    <lineage>
        <taxon>Bacteria</taxon>
        <taxon>Bacillati</taxon>
        <taxon>Actinomycetota</taxon>
        <taxon>Actinomycetes</taxon>
        <taxon>Micrococcales</taxon>
        <taxon>Intrasporangiaceae</taxon>
        <taxon>Janibacter</taxon>
    </lineage>
</organism>
<sequence length="59" mass="6397">MSERPEQHETAYSEHADGTEAPQPAQPGPGEDQPTRAETSYSEHADDERAPEGPEAHPS</sequence>
<keyword evidence="3" id="KW-1185">Reference proteome</keyword>
<dbReference type="AlphaFoldDB" id="A0A176QCV6"/>
<protein>
    <submittedName>
        <fullName evidence="2">Uncharacterized protein</fullName>
    </submittedName>
</protein>